<keyword evidence="3" id="KW-0804">Transcription</keyword>
<dbReference type="InterPro" id="IPR036271">
    <property type="entry name" value="Tet_transcr_reg_TetR-rel_C_sf"/>
</dbReference>
<keyword evidence="1" id="KW-0805">Transcription regulation</keyword>
<accession>A0A1H0B5J8</accession>
<dbReference type="InterPro" id="IPR009057">
    <property type="entry name" value="Homeodomain-like_sf"/>
</dbReference>
<dbReference type="Gene3D" id="1.10.357.10">
    <property type="entry name" value="Tetracycline Repressor, domain 2"/>
    <property type="match status" value="1"/>
</dbReference>
<evidence type="ECO:0000256" key="4">
    <source>
        <dbReference type="PROSITE-ProRule" id="PRU00335"/>
    </source>
</evidence>
<dbReference type="GO" id="GO:0000976">
    <property type="term" value="F:transcription cis-regulatory region binding"/>
    <property type="evidence" value="ECO:0007669"/>
    <property type="project" value="TreeGrafter"/>
</dbReference>
<dbReference type="STRING" id="211114.SAMN04489726_6488"/>
<dbReference type="AlphaFoldDB" id="A0A1H0B5J8"/>
<dbReference type="SUPFAM" id="SSF46689">
    <property type="entry name" value="Homeodomain-like"/>
    <property type="match status" value="1"/>
</dbReference>
<dbReference type="Pfam" id="PF00440">
    <property type="entry name" value="TetR_N"/>
    <property type="match status" value="1"/>
</dbReference>
<dbReference type="Proteomes" id="UP000183376">
    <property type="component" value="Chromosome I"/>
</dbReference>
<dbReference type="EMBL" id="LT629701">
    <property type="protein sequence ID" value="SDN40930.1"/>
    <property type="molecule type" value="Genomic_DNA"/>
</dbReference>
<dbReference type="eggNOG" id="COG1309">
    <property type="taxonomic scope" value="Bacteria"/>
</dbReference>
<dbReference type="PANTHER" id="PTHR30055:SF243">
    <property type="entry name" value="HTH-TYPE TRANSCRIPTIONAL REGULATOR RV1816"/>
    <property type="match status" value="1"/>
</dbReference>
<dbReference type="Pfam" id="PF13305">
    <property type="entry name" value="TetR_C_33"/>
    <property type="match status" value="1"/>
</dbReference>
<evidence type="ECO:0000313" key="6">
    <source>
        <dbReference type="EMBL" id="SDN40930.1"/>
    </source>
</evidence>
<organism evidence="6 7">
    <name type="scientific">Allokutzneria albata</name>
    <name type="common">Kibdelosporangium albatum</name>
    <dbReference type="NCBI Taxonomy" id="211114"/>
    <lineage>
        <taxon>Bacteria</taxon>
        <taxon>Bacillati</taxon>
        <taxon>Actinomycetota</taxon>
        <taxon>Actinomycetes</taxon>
        <taxon>Pseudonocardiales</taxon>
        <taxon>Pseudonocardiaceae</taxon>
        <taxon>Allokutzneria</taxon>
    </lineage>
</organism>
<evidence type="ECO:0000256" key="2">
    <source>
        <dbReference type="ARBA" id="ARBA00023125"/>
    </source>
</evidence>
<keyword evidence="2 4" id="KW-0238">DNA-binding</keyword>
<evidence type="ECO:0000313" key="7">
    <source>
        <dbReference type="Proteomes" id="UP000183376"/>
    </source>
</evidence>
<protein>
    <submittedName>
        <fullName evidence="6">Regulatory protein, tetR family</fullName>
    </submittedName>
</protein>
<proteinExistence type="predicted"/>
<dbReference type="InterPro" id="IPR001647">
    <property type="entry name" value="HTH_TetR"/>
</dbReference>
<gene>
    <name evidence="6" type="ORF">SAMN04489726_6488</name>
</gene>
<evidence type="ECO:0000256" key="1">
    <source>
        <dbReference type="ARBA" id="ARBA00023015"/>
    </source>
</evidence>
<dbReference type="PROSITE" id="PS50977">
    <property type="entry name" value="HTH_TETR_2"/>
    <property type="match status" value="1"/>
</dbReference>
<dbReference type="GO" id="GO:0003700">
    <property type="term" value="F:DNA-binding transcription factor activity"/>
    <property type="evidence" value="ECO:0007669"/>
    <property type="project" value="TreeGrafter"/>
</dbReference>
<dbReference type="SUPFAM" id="SSF48498">
    <property type="entry name" value="Tetracyclin repressor-like, C-terminal domain"/>
    <property type="match status" value="1"/>
</dbReference>
<name>A0A1H0B5J8_ALLAB</name>
<dbReference type="InterPro" id="IPR025996">
    <property type="entry name" value="MT1864/Rv1816-like_C"/>
</dbReference>
<dbReference type="RefSeq" id="WP_231950497.1">
    <property type="nucleotide sequence ID" value="NZ_JOEF01000001.1"/>
</dbReference>
<dbReference type="PANTHER" id="PTHR30055">
    <property type="entry name" value="HTH-TYPE TRANSCRIPTIONAL REGULATOR RUTR"/>
    <property type="match status" value="1"/>
</dbReference>
<sequence>MDRRQRYREQTRDEAKRIALEQLAESGPSGISVNAIAKRMGVTGPALYRYFANRDALLTDLIEDAYNDLADTVEGAVAATQRSGHATQMRALATAMREWAIAQPHRYLLLFGTPVPGYRAPMETLTAAHRSMTAVLATVGEDPEPASRRSALHRQIGAWGDKMQTGDLTPKQLHWGITVWTRLHGVISLEITNQFEMTGIDPELVFKAEVEALVVWGERG</sequence>
<dbReference type="InterPro" id="IPR050109">
    <property type="entry name" value="HTH-type_TetR-like_transc_reg"/>
</dbReference>
<keyword evidence="7" id="KW-1185">Reference proteome</keyword>
<evidence type="ECO:0000259" key="5">
    <source>
        <dbReference type="PROSITE" id="PS50977"/>
    </source>
</evidence>
<feature type="DNA-binding region" description="H-T-H motif" evidence="4">
    <location>
        <begin position="32"/>
        <end position="51"/>
    </location>
</feature>
<reference evidence="6 7" key="1">
    <citation type="submission" date="2016-10" db="EMBL/GenBank/DDBJ databases">
        <authorList>
            <person name="de Groot N.N."/>
        </authorList>
    </citation>
    <scope>NUCLEOTIDE SEQUENCE [LARGE SCALE GENOMIC DNA]</scope>
    <source>
        <strain evidence="6 7">DSM 44149</strain>
    </source>
</reference>
<feature type="domain" description="HTH tetR-type" evidence="5">
    <location>
        <begin position="9"/>
        <end position="69"/>
    </location>
</feature>
<evidence type="ECO:0000256" key="3">
    <source>
        <dbReference type="ARBA" id="ARBA00023163"/>
    </source>
</evidence>